<comment type="caution">
    <text evidence="2">The sequence shown here is derived from an EMBL/GenBank/DDBJ whole genome shotgun (WGS) entry which is preliminary data.</text>
</comment>
<evidence type="ECO:0000256" key="1">
    <source>
        <dbReference type="SAM" id="Phobius"/>
    </source>
</evidence>
<dbReference type="RefSeq" id="WP_114442285.1">
    <property type="nucleotide sequence ID" value="NZ_QOZG01000010.1"/>
</dbReference>
<sequence>MDRAFIVENQDSKRLILTNPVRTIIIATVFAVVLSGCQTTEQSVYEADNTCFRSGLYPGTYKYDRCRREVFENSRRKSDNTAALLTLGVAAAAIGGAAVAADHEKKKRRKAHDRYDRWKAERHRESYGGNYRGYRRPWHEDYYHRDDGYRRYYNWY</sequence>
<accession>A0A368K0V3</accession>
<dbReference type="EMBL" id="QOZG01000010">
    <property type="protein sequence ID" value="RCS22032.1"/>
    <property type="molecule type" value="Genomic_DNA"/>
</dbReference>
<protein>
    <submittedName>
        <fullName evidence="2">Uncharacterized protein</fullName>
    </submittedName>
</protein>
<keyword evidence="1" id="KW-1133">Transmembrane helix</keyword>
<keyword evidence="1" id="KW-0472">Membrane</keyword>
<dbReference type="Proteomes" id="UP000253420">
    <property type="component" value="Unassembled WGS sequence"/>
</dbReference>
<evidence type="ECO:0000313" key="2">
    <source>
        <dbReference type="EMBL" id="RCS22032.1"/>
    </source>
</evidence>
<keyword evidence="3" id="KW-1185">Reference proteome</keyword>
<name>A0A368K0V3_9HYPH</name>
<gene>
    <name evidence="2" type="ORF">DUT91_20065</name>
</gene>
<dbReference type="AlphaFoldDB" id="A0A368K0V3"/>
<reference evidence="2 3" key="1">
    <citation type="submission" date="2018-07" db="EMBL/GenBank/DDBJ databases">
        <title>The draft genome of Phyllobacterium salinisoli.</title>
        <authorList>
            <person name="Liu L."/>
            <person name="Li L."/>
            <person name="Zhang X."/>
            <person name="Liang L."/>
        </authorList>
    </citation>
    <scope>NUCLEOTIDE SEQUENCE [LARGE SCALE GENOMIC DNA]</scope>
    <source>
        <strain evidence="2 3">LLAN61</strain>
    </source>
</reference>
<dbReference type="OrthoDB" id="8404196at2"/>
<keyword evidence="1" id="KW-0812">Transmembrane</keyword>
<proteinExistence type="predicted"/>
<organism evidence="2 3">
    <name type="scientific">Phyllobacterium salinisoli</name>
    <dbReference type="NCBI Taxonomy" id="1899321"/>
    <lineage>
        <taxon>Bacteria</taxon>
        <taxon>Pseudomonadati</taxon>
        <taxon>Pseudomonadota</taxon>
        <taxon>Alphaproteobacteria</taxon>
        <taxon>Hyphomicrobiales</taxon>
        <taxon>Phyllobacteriaceae</taxon>
        <taxon>Phyllobacterium</taxon>
    </lineage>
</organism>
<feature type="transmembrane region" description="Helical" evidence="1">
    <location>
        <begin position="82"/>
        <end position="101"/>
    </location>
</feature>
<evidence type="ECO:0000313" key="3">
    <source>
        <dbReference type="Proteomes" id="UP000253420"/>
    </source>
</evidence>